<evidence type="ECO:0000313" key="2">
    <source>
        <dbReference type="EMBL" id="ESS71787.1"/>
    </source>
</evidence>
<comment type="caution">
    <text evidence="2">The sequence shown here is derived from an EMBL/GenBank/DDBJ whole genome shotgun (WGS) entry which is preliminary data.</text>
</comment>
<dbReference type="eggNOG" id="COG3806">
    <property type="taxonomic scope" value="Bacteria"/>
</dbReference>
<dbReference type="RefSeq" id="WP_023495171.1">
    <property type="nucleotide sequence ID" value="NZ_AYLO01000086.1"/>
</dbReference>
<feature type="domain" description="ChrR-like cupin" evidence="1">
    <location>
        <begin position="16"/>
        <end position="109"/>
    </location>
</feature>
<evidence type="ECO:0000259" key="1">
    <source>
        <dbReference type="Pfam" id="PF12973"/>
    </source>
</evidence>
<keyword evidence="3" id="KW-1185">Reference proteome</keyword>
<accession>V5BZW7</accession>
<dbReference type="InterPro" id="IPR025979">
    <property type="entry name" value="ChrR-like_cupin_dom"/>
</dbReference>
<dbReference type="GO" id="GO:0016787">
    <property type="term" value="F:hydrolase activity"/>
    <property type="evidence" value="ECO:0007669"/>
    <property type="project" value="UniProtKB-KW"/>
</dbReference>
<sequence>MDKSSTCTPFSLSPEMIQNNDSGWQQLRVGVSLRILFQDAHSAYSVGLIRYEPGASVPLHLHVGDEHIYVLSGSQKDERGLYPAGSYIYNPEGSQHSVSSEDGCTVLVHWHKPVQFIAD</sequence>
<dbReference type="EMBL" id="AYLO01000086">
    <property type="protein sequence ID" value="ESS71787.1"/>
    <property type="molecule type" value="Genomic_DNA"/>
</dbReference>
<dbReference type="InterPro" id="IPR014710">
    <property type="entry name" value="RmlC-like_jellyroll"/>
</dbReference>
<name>V5BZW7_9GAMM</name>
<dbReference type="Gene3D" id="2.60.120.10">
    <property type="entry name" value="Jelly Rolls"/>
    <property type="match status" value="1"/>
</dbReference>
<dbReference type="OrthoDB" id="9801227at2"/>
<dbReference type="SUPFAM" id="SSF51182">
    <property type="entry name" value="RmlC-like cupins"/>
    <property type="match status" value="1"/>
</dbReference>
<organism evidence="2 3">
    <name type="scientific">Methyloglobulus morosus KoM1</name>
    <dbReference type="NCBI Taxonomy" id="1116472"/>
    <lineage>
        <taxon>Bacteria</taxon>
        <taxon>Pseudomonadati</taxon>
        <taxon>Pseudomonadota</taxon>
        <taxon>Gammaproteobacteria</taxon>
        <taxon>Methylococcales</taxon>
        <taxon>Methylococcaceae</taxon>
        <taxon>Methyloglobulus</taxon>
    </lineage>
</organism>
<evidence type="ECO:0000313" key="3">
    <source>
        <dbReference type="Proteomes" id="UP000017842"/>
    </source>
</evidence>
<gene>
    <name evidence="2" type="ORF">MGMO_89c00130</name>
</gene>
<dbReference type="Pfam" id="PF12973">
    <property type="entry name" value="Cupin_7"/>
    <property type="match status" value="1"/>
</dbReference>
<dbReference type="Proteomes" id="UP000017842">
    <property type="component" value="Unassembled WGS sequence"/>
</dbReference>
<dbReference type="STRING" id="1116472.MGMO_89c00130"/>
<protein>
    <submittedName>
        <fullName evidence="2">Allophanate hydrolase</fullName>
    </submittedName>
</protein>
<dbReference type="InterPro" id="IPR011051">
    <property type="entry name" value="RmlC_Cupin_sf"/>
</dbReference>
<keyword evidence="2" id="KW-0378">Hydrolase</keyword>
<dbReference type="AlphaFoldDB" id="V5BZW7"/>
<proteinExistence type="predicted"/>
<reference evidence="2 3" key="1">
    <citation type="journal article" date="2013" name="Genome Announc.">
        <title>Draft Genome Sequence of the Methanotrophic Gammaproteobacterium Methyloglobulus morosus DSM 22980 Strain KoM1.</title>
        <authorList>
            <person name="Poehlein A."/>
            <person name="Deutzmann J.S."/>
            <person name="Daniel R."/>
            <person name="Simeonova D.D."/>
        </authorList>
    </citation>
    <scope>NUCLEOTIDE SEQUENCE [LARGE SCALE GENOMIC DNA]</scope>
    <source>
        <strain evidence="2 3">KoM1</strain>
    </source>
</reference>